<proteinExistence type="predicted"/>
<comment type="caution">
    <text evidence="2">The sequence shown here is derived from an EMBL/GenBank/DDBJ whole genome shotgun (WGS) entry which is preliminary data.</text>
</comment>
<protein>
    <submittedName>
        <fullName evidence="2">Uncharacterized protein</fullName>
    </submittedName>
</protein>
<dbReference type="EMBL" id="LNQE01001665">
    <property type="protein sequence ID" value="KUG14391.1"/>
    <property type="molecule type" value="Genomic_DNA"/>
</dbReference>
<sequence length="63" mass="6478">MLEVGFSPTQEKKTASGILNQEGGVSPSASGLDPCGLGRLTGYENTIRIVSGEPIPSGRFNGV</sequence>
<feature type="region of interest" description="Disordered" evidence="1">
    <location>
        <begin position="1"/>
        <end position="31"/>
    </location>
</feature>
<gene>
    <name evidence="2" type="ORF">ASZ90_015984</name>
</gene>
<accession>A0A0W8F0G6</accession>
<evidence type="ECO:0000256" key="1">
    <source>
        <dbReference type="SAM" id="MobiDB-lite"/>
    </source>
</evidence>
<reference evidence="2" key="1">
    <citation type="journal article" date="2015" name="Proc. Natl. Acad. Sci. U.S.A.">
        <title>Networks of energetic and metabolic interactions define dynamics in microbial communities.</title>
        <authorList>
            <person name="Embree M."/>
            <person name="Liu J.K."/>
            <person name="Al-Bassam M.M."/>
            <person name="Zengler K."/>
        </authorList>
    </citation>
    <scope>NUCLEOTIDE SEQUENCE</scope>
</reference>
<organism evidence="2">
    <name type="scientific">hydrocarbon metagenome</name>
    <dbReference type="NCBI Taxonomy" id="938273"/>
    <lineage>
        <taxon>unclassified sequences</taxon>
        <taxon>metagenomes</taxon>
        <taxon>ecological metagenomes</taxon>
    </lineage>
</organism>
<dbReference type="AlphaFoldDB" id="A0A0W8F0G6"/>
<evidence type="ECO:0000313" key="2">
    <source>
        <dbReference type="EMBL" id="KUG14391.1"/>
    </source>
</evidence>
<name>A0A0W8F0G6_9ZZZZ</name>